<dbReference type="Gene3D" id="1.10.10.10">
    <property type="entry name" value="Winged helix-like DNA-binding domain superfamily/Winged helix DNA-binding domain"/>
    <property type="match status" value="1"/>
</dbReference>
<dbReference type="PANTHER" id="PTHR30537">
    <property type="entry name" value="HTH-TYPE TRANSCRIPTIONAL REGULATOR"/>
    <property type="match status" value="1"/>
</dbReference>
<dbReference type="InterPro" id="IPR000847">
    <property type="entry name" value="LysR_HTH_N"/>
</dbReference>
<feature type="domain" description="HTH lysR-type" evidence="5">
    <location>
        <begin position="2"/>
        <end position="59"/>
    </location>
</feature>
<keyword evidence="7" id="KW-1185">Reference proteome</keyword>
<dbReference type="RefSeq" id="WP_139981156.1">
    <property type="nucleotide sequence ID" value="NZ_CP041046.1"/>
</dbReference>
<evidence type="ECO:0000256" key="3">
    <source>
        <dbReference type="ARBA" id="ARBA00023125"/>
    </source>
</evidence>
<dbReference type="GO" id="GO:0003700">
    <property type="term" value="F:DNA-binding transcription factor activity"/>
    <property type="evidence" value="ECO:0007669"/>
    <property type="project" value="InterPro"/>
</dbReference>
<dbReference type="InterPro" id="IPR005119">
    <property type="entry name" value="LysR_subst-bd"/>
</dbReference>
<dbReference type="OrthoDB" id="9810065at2"/>
<dbReference type="SUPFAM" id="SSF53850">
    <property type="entry name" value="Periplasmic binding protein-like II"/>
    <property type="match status" value="1"/>
</dbReference>
<dbReference type="Pfam" id="PF00126">
    <property type="entry name" value="HTH_1"/>
    <property type="match status" value="1"/>
</dbReference>
<dbReference type="Pfam" id="PF03466">
    <property type="entry name" value="LysR_substrate"/>
    <property type="match status" value="1"/>
</dbReference>
<dbReference type="SUPFAM" id="SSF46785">
    <property type="entry name" value="Winged helix' DNA-binding domain"/>
    <property type="match status" value="1"/>
</dbReference>
<organism evidence="6 7">
    <name type="scientific">Luteibacter pinisoli</name>
    <dbReference type="NCBI Taxonomy" id="2589080"/>
    <lineage>
        <taxon>Bacteria</taxon>
        <taxon>Pseudomonadati</taxon>
        <taxon>Pseudomonadota</taxon>
        <taxon>Gammaproteobacteria</taxon>
        <taxon>Lysobacterales</taxon>
        <taxon>Rhodanobacteraceae</taxon>
        <taxon>Luteibacter</taxon>
    </lineage>
</organism>
<dbReference type="InterPro" id="IPR036388">
    <property type="entry name" value="WH-like_DNA-bd_sf"/>
</dbReference>
<keyword evidence="2" id="KW-0805">Transcription regulation</keyword>
<keyword evidence="4" id="KW-0804">Transcription</keyword>
<dbReference type="InterPro" id="IPR036390">
    <property type="entry name" value="WH_DNA-bd_sf"/>
</dbReference>
<dbReference type="EMBL" id="CP041046">
    <property type="protein sequence ID" value="QDE39045.1"/>
    <property type="molecule type" value="Genomic_DNA"/>
</dbReference>
<dbReference type="PROSITE" id="PS50931">
    <property type="entry name" value="HTH_LYSR"/>
    <property type="match status" value="1"/>
</dbReference>
<dbReference type="GO" id="GO:0006351">
    <property type="term" value="P:DNA-templated transcription"/>
    <property type="evidence" value="ECO:0007669"/>
    <property type="project" value="TreeGrafter"/>
</dbReference>
<evidence type="ECO:0000259" key="5">
    <source>
        <dbReference type="PROSITE" id="PS50931"/>
    </source>
</evidence>
<gene>
    <name evidence="6" type="ORF">FIV34_07445</name>
</gene>
<dbReference type="CDD" id="cd08422">
    <property type="entry name" value="PBP2_CrgA_like"/>
    <property type="match status" value="1"/>
</dbReference>
<evidence type="ECO:0000313" key="6">
    <source>
        <dbReference type="EMBL" id="QDE39045.1"/>
    </source>
</evidence>
<dbReference type="GO" id="GO:0043565">
    <property type="term" value="F:sequence-specific DNA binding"/>
    <property type="evidence" value="ECO:0007669"/>
    <property type="project" value="TreeGrafter"/>
</dbReference>
<reference evidence="6 7" key="1">
    <citation type="submission" date="2019-06" db="EMBL/GenBank/DDBJ databases">
        <title>A complete genome sequence for Luteibacter pinisoli MAH-14.</title>
        <authorList>
            <person name="Baltrus D.A."/>
        </authorList>
    </citation>
    <scope>NUCLEOTIDE SEQUENCE [LARGE SCALE GENOMIC DNA]</scope>
    <source>
        <strain evidence="6 7">MAH-14</strain>
    </source>
</reference>
<dbReference type="AlphaFoldDB" id="A0A4Y5Z3E6"/>
<evidence type="ECO:0000256" key="2">
    <source>
        <dbReference type="ARBA" id="ARBA00023015"/>
    </source>
</evidence>
<accession>A0A4Y5Z3E6</accession>
<dbReference type="KEGG" id="lpy:FIV34_07445"/>
<evidence type="ECO:0000313" key="7">
    <source>
        <dbReference type="Proteomes" id="UP000316093"/>
    </source>
</evidence>
<dbReference type="Gene3D" id="3.40.190.290">
    <property type="match status" value="1"/>
</dbReference>
<dbReference type="InterPro" id="IPR058163">
    <property type="entry name" value="LysR-type_TF_proteobact-type"/>
</dbReference>
<dbReference type="Proteomes" id="UP000316093">
    <property type="component" value="Chromosome"/>
</dbReference>
<dbReference type="PANTHER" id="PTHR30537:SF68">
    <property type="entry name" value="TRANSCRIPTIONAL REGULATOR-RELATED"/>
    <property type="match status" value="1"/>
</dbReference>
<protein>
    <submittedName>
        <fullName evidence="6">LysR family transcriptional regulator</fullName>
    </submittedName>
</protein>
<sequence length="299" mass="33487">MLDLNDIAVFVRVAQLGSFSRAAQALGMPVSTVSRRVTALEEELGATLLQRSTRKLSLTAQGRAYYEQCSEPLHELQDAERAVTQTQKAPEGLLRVSVPVILGQAPFFEFVSDFMRAYPRIRVDLYITNAFIDLIGENLDVAIRYGDLHDSALVARRLGTSERYIVATPGYLEGRPKPRIPADLASHECVMINGRNNEAEWVLVKGKQSERVHISGPLSSRDFNSVSSFVYRGHGIGFLPSAYCDEKLAAGELVRLLPEWTSPEFPVHAVYPTRRFTPQRLQVFLEALVAWQSPSWRRA</sequence>
<comment type="similarity">
    <text evidence="1">Belongs to the LysR transcriptional regulatory family.</text>
</comment>
<proteinExistence type="inferred from homology"/>
<evidence type="ECO:0000256" key="4">
    <source>
        <dbReference type="ARBA" id="ARBA00023163"/>
    </source>
</evidence>
<name>A0A4Y5Z3E6_9GAMM</name>
<dbReference type="FunFam" id="1.10.10.10:FF:000001">
    <property type="entry name" value="LysR family transcriptional regulator"/>
    <property type="match status" value="1"/>
</dbReference>
<evidence type="ECO:0000256" key="1">
    <source>
        <dbReference type="ARBA" id="ARBA00009437"/>
    </source>
</evidence>
<keyword evidence="3" id="KW-0238">DNA-binding</keyword>